<feature type="transmembrane region" description="Helical" evidence="8">
    <location>
        <begin position="250"/>
        <end position="275"/>
    </location>
</feature>
<dbReference type="PANTHER" id="PTHR21143">
    <property type="entry name" value="INVERTEBRATE GUSTATORY RECEPTOR"/>
    <property type="match status" value="1"/>
</dbReference>
<comment type="similarity">
    <text evidence="8">Belongs to the insect chemoreceptor superfamily. Gustatory receptor (GR) family.</text>
</comment>
<feature type="transmembrane region" description="Helical" evidence="8">
    <location>
        <begin position="72"/>
        <end position="91"/>
    </location>
</feature>
<dbReference type="AlphaFoldDB" id="D7EIC5"/>
<keyword evidence="2 8" id="KW-1003">Cell membrane</keyword>
<comment type="function">
    <text evidence="8">Gustatory receptor which mediates acceptance or avoidance behavior, depending on its substrates.</text>
</comment>
<dbReference type="GO" id="GO:0008049">
    <property type="term" value="P:male courtship behavior"/>
    <property type="evidence" value="ECO:0000318"/>
    <property type="project" value="GO_Central"/>
</dbReference>
<evidence type="ECO:0000256" key="5">
    <source>
        <dbReference type="ARBA" id="ARBA00023136"/>
    </source>
</evidence>
<feature type="transmembrane region" description="Helical" evidence="8">
    <location>
        <begin position="111"/>
        <end position="132"/>
    </location>
</feature>
<reference evidence="9 10" key="2">
    <citation type="journal article" date="2010" name="Nucleic Acids Res.">
        <title>BeetleBase in 2010: revisions to provide comprehensive genomic information for Tribolium castaneum.</title>
        <authorList>
            <person name="Kim H.S."/>
            <person name="Murphy T."/>
            <person name="Xia J."/>
            <person name="Caragea D."/>
            <person name="Park Y."/>
            <person name="Beeman R.W."/>
            <person name="Lorenzen M.D."/>
            <person name="Butcher S."/>
            <person name="Manak J.R."/>
            <person name="Brown S.J."/>
        </authorList>
    </citation>
    <scope>GENOME REANNOTATION</scope>
    <source>
        <strain evidence="9 10">Georgia GA2</strain>
    </source>
</reference>
<dbReference type="GO" id="GO:0050909">
    <property type="term" value="P:sensory perception of taste"/>
    <property type="evidence" value="ECO:0007669"/>
    <property type="project" value="InterPro"/>
</dbReference>
<accession>D7EIC5</accession>
<dbReference type="GO" id="GO:0043025">
    <property type="term" value="C:neuronal cell body"/>
    <property type="evidence" value="ECO:0000318"/>
    <property type="project" value="GO_Central"/>
</dbReference>
<keyword evidence="6 8" id="KW-0675">Receptor</keyword>
<evidence type="ECO:0000256" key="7">
    <source>
        <dbReference type="ARBA" id="ARBA00023224"/>
    </source>
</evidence>
<keyword evidence="4 8" id="KW-1133">Transmembrane helix</keyword>
<dbReference type="PhylomeDB" id="D7EIC5"/>
<reference evidence="9 10" key="1">
    <citation type="journal article" date="2008" name="Nature">
        <title>The genome of the model beetle and pest Tribolium castaneum.</title>
        <authorList>
            <consortium name="Tribolium Genome Sequencing Consortium"/>
            <person name="Richards S."/>
            <person name="Gibbs R.A."/>
            <person name="Weinstock G.M."/>
            <person name="Brown S.J."/>
            <person name="Denell R."/>
            <person name="Beeman R.W."/>
            <person name="Gibbs R."/>
            <person name="Beeman R.W."/>
            <person name="Brown S.J."/>
            <person name="Bucher G."/>
            <person name="Friedrich M."/>
            <person name="Grimmelikhuijzen C.J."/>
            <person name="Klingler M."/>
            <person name="Lorenzen M."/>
            <person name="Richards S."/>
            <person name="Roth S."/>
            <person name="Schroder R."/>
            <person name="Tautz D."/>
            <person name="Zdobnov E.M."/>
            <person name="Muzny D."/>
            <person name="Gibbs R.A."/>
            <person name="Weinstock G.M."/>
            <person name="Attaway T."/>
            <person name="Bell S."/>
            <person name="Buhay C.J."/>
            <person name="Chandrabose M.N."/>
            <person name="Chavez D."/>
            <person name="Clerk-Blankenburg K.P."/>
            <person name="Cree A."/>
            <person name="Dao M."/>
            <person name="Davis C."/>
            <person name="Chacko J."/>
            <person name="Dinh H."/>
            <person name="Dugan-Rocha S."/>
            <person name="Fowler G."/>
            <person name="Garner T.T."/>
            <person name="Garnes J."/>
            <person name="Gnirke A."/>
            <person name="Hawes A."/>
            <person name="Hernandez J."/>
            <person name="Hines S."/>
            <person name="Holder M."/>
            <person name="Hume J."/>
            <person name="Jhangiani S.N."/>
            <person name="Joshi V."/>
            <person name="Khan Z.M."/>
            <person name="Jackson L."/>
            <person name="Kovar C."/>
            <person name="Kowis A."/>
            <person name="Lee S."/>
            <person name="Lewis L.R."/>
            <person name="Margolis J."/>
            <person name="Morgan M."/>
            <person name="Nazareth L.V."/>
            <person name="Nguyen N."/>
            <person name="Okwuonu G."/>
            <person name="Parker D."/>
            <person name="Richards S."/>
            <person name="Ruiz S.J."/>
            <person name="Santibanez J."/>
            <person name="Savard J."/>
            <person name="Scherer S.E."/>
            <person name="Schneider B."/>
            <person name="Sodergren E."/>
            <person name="Tautz D."/>
            <person name="Vattahil S."/>
            <person name="Villasana D."/>
            <person name="White C.S."/>
            <person name="Wright R."/>
            <person name="Park Y."/>
            <person name="Beeman R.W."/>
            <person name="Lord J."/>
            <person name="Oppert B."/>
            <person name="Lorenzen M."/>
            <person name="Brown S."/>
            <person name="Wang L."/>
            <person name="Savard J."/>
            <person name="Tautz D."/>
            <person name="Richards S."/>
            <person name="Weinstock G."/>
            <person name="Gibbs R.A."/>
            <person name="Liu Y."/>
            <person name="Worley K."/>
            <person name="Weinstock G."/>
            <person name="Elsik C.G."/>
            <person name="Reese J.T."/>
            <person name="Elhaik E."/>
            <person name="Landan G."/>
            <person name="Graur D."/>
            <person name="Arensburger P."/>
            <person name="Atkinson P."/>
            <person name="Beeman R.W."/>
            <person name="Beidler J."/>
            <person name="Brown S.J."/>
            <person name="Demuth J.P."/>
            <person name="Drury D.W."/>
            <person name="Du Y.Z."/>
            <person name="Fujiwara H."/>
            <person name="Lorenzen M."/>
            <person name="Maselli V."/>
            <person name="Osanai M."/>
            <person name="Park Y."/>
            <person name="Robertson H.M."/>
            <person name="Tu Z."/>
            <person name="Wang J.J."/>
            <person name="Wang S."/>
            <person name="Richards S."/>
            <person name="Song H."/>
            <person name="Zhang L."/>
            <person name="Sodergren E."/>
            <person name="Werner D."/>
            <person name="Stanke M."/>
            <person name="Morgenstern B."/>
            <person name="Solovyev V."/>
            <person name="Kosarev P."/>
            <person name="Brown G."/>
            <person name="Chen H.C."/>
            <person name="Ermolaeva O."/>
            <person name="Hlavina W."/>
            <person name="Kapustin Y."/>
            <person name="Kiryutin B."/>
            <person name="Kitts P."/>
            <person name="Maglott D."/>
            <person name="Pruitt K."/>
            <person name="Sapojnikov V."/>
            <person name="Souvorov A."/>
            <person name="Mackey A.J."/>
            <person name="Waterhouse R.M."/>
            <person name="Wyder S."/>
            <person name="Zdobnov E.M."/>
            <person name="Zdobnov E.M."/>
            <person name="Wyder S."/>
            <person name="Kriventseva E.V."/>
            <person name="Kadowaki T."/>
            <person name="Bork P."/>
            <person name="Aranda M."/>
            <person name="Bao R."/>
            <person name="Beermann A."/>
            <person name="Berns N."/>
            <person name="Bolognesi R."/>
            <person name="Bonneton F."/>
            <person name="Bopp D."/>
            <person name="Brown S.J."/>
            <person name="Bucher G."/>
            <person name="Butts T."/>
            <person name="Chaumot A."/>
            <person name="Denell R.E."/>
            <person name="Ferrier D.E."/>
            <person name="Friedrich M."/>
            <person name="Gordon C.M."/>
            <person name="Jindra M."/>
            <person name="Klingler M."/>
            <person name="Lan Q."/>
            <person name="Lattorff H.M."/>
            <person name="Laudet V."/>
            <person name="von Levetsow C."/>
            <person name="Liu Z."/>
            <person name="Lutz R."/>
            <person name="Lynch J.A."/>
            <person name="da Fonseca R.N."/>
            <person name="Posnien N."/>
            <person name="Reuter R."/>
            <person name="Roth S."/>
            <person name="Savard J."/>
            <person name="Schinko J.B."/>
            <person name="Schmitt C."/>
            <person name="Schoppmeier M."/>
            <person name="Schroder R."/>
            <person name="Shippy T.D."/>
            <person name="Simonnet F."/>
            <person name="Marques-Souza H."/>
            <person name="Tautz D."/>
            <person name="Tomoyasu Y."/>
            <person name="Trauner J."/>
            <person name="Van der Zee M."/>
            <person name="Vervoort M."/>
            <person name="Wittkopp N."/>
            <person name="Wimmer E.A."/>
            <person name="Yang X."/>
            <person name="Jones A.K."/>
            <person name="Sattelle D.B."/>
            <person name="Ebert P.R."/>
            <person name="Nelson D."/>
            <person name="Scott J.G."/>
            <person name="Beeman R.W."/>
            <person name="Muthukrishnan S."/>
            <person name="Kramer K.J."/>
            <person name="Arakane Y."/>
            <person name="Beeman R.W."/>
            <person name="Zhu Q."/>
            <person name="Hogenkamp D."/>
            <person name="Dixit R."/>
            <person name="Oppert B."/>
            <person name="Jiang H."/>
            <person name="Zou Z."/>
            <person name="Marshall J."/>
            <person name="Elpidina E."/>
            <person name="Vinokurov K."/>
            <person name="Oppert C."/>
            <person name="Zou Z."/>
            <person name="Evans J."/>
            <person name="Lu Z."/>
            <person name="Zhao P."/>
            <person name="Sumathipala N."/>
            <person name="Altincicek B."/>
            <person name="Vilcinskas A."/>
            <person name="Williams M."/>
            <person name="Hultmark D."/>
            <person name="Hetru C."/>
            <person name="Jiang H."/>
            <person name="Grimmelikhuijzen C.J."/>
            <person name="Hauser F."/>
            <person name="Cazzamali G."/>
            <person name="Williamson M."/>
            <person name="Park Y."/>
            <person name="Li B."/>
            <person name="Tanaka Y."/>
            <person name="Predel R."/>
            <person name="Neupert S."/>
            <person name="Schachtner J."/>
            <person name="Verleyen P."/>
            <person name="Raible F."/>
            <person name="Bork P."/>
            <person name="Friedrich M."/>
            <person name="Walden K.K."/>
            <person name="Robertson H.M."/>
            <person name="Angeli S."/>
            <person name="Foret S."/>
            <person name="Bucher G."/>
            <person name="Schuetz S."/>
            <person name="Maleszka R."/>
            <person name="Wimmer E.A."/>
            <person name="Beeman R.W."/>
            <person name="Lorenzen M."/>
            <person name="Tomoyasu Y."/>
            <person name="Miller S.C."/>
            <person name="Grossmann D."/>
            <person name="Bucher G."/>
        </authorList>
    </citation>
    <scope>NUCLEOTIDE SEQUENCE [LARGE SCALE GENOMIC DNA]</scope>
    <source>
        <strain evidence="9 10">Georgia GA2</strain>
    </source>
</reference>
<feature type="transmembrane region" description="Helical" evidence="8">
    <location>
        <begin position="320"/>
        <end position="338"/>
    </location>
</feature>
<dbReference type="PANTHER" id="PTHR21143:SF104">
    <property type="entry name" value="GUSTATORY RECEPTOR 8A-RELATED"/>
    <property type="match status" value="1"/>
</dbReference>
<dbReference type="OrthoDB" id="6366728at2759"/>
<evidence type="ECO:0000313" key="9">
    <source>
        <dbReference type="EMBL" id="EFA11815.1"/>
    </source>
</evidence>
<name>D7EIC5_TRICA</name>
<dbReference type="Proteomes" id="UP000007266">
    <property type="component" value="Linkage group 2"/>
</dbReference>
<evidence type="ECO:0000256" key="8">
    <source>
        <dbReference type="RuleBase" id="RU363108"/>
    </source>
</evidence>
<evidence type="ECO:0000313" key="10">
    <source>
        <dbReference type="Proteomes" id="UP000007266"/>
    </source>
</evidence>
<dbReference type="GO" id="GO:0007635">
    <property type="term" value="P:chemosensory behavior"/>
    <property type="evidence" value="ECO:0000318"/>
    <property type="project" value="GO_Central"/>
</dbReference>
<dbReference type="GO" id="GO:0030424">
    <property type="term" value="C:axon"/>
    <property type="evidence" value="ECO:0000318"/>
    <property type="project" value="GO_Central"/>
</dbReference>
<evidence type="ECO:0000256" key="1">
    <source>
        <dbReference type="ARBA" id="ARBA00004651"/>
    </source>
</evidence>
<dbReference type="Pfam" id="PF08395">
    <property type="entry name" value="7tm_7"/>
    <property type="match status" value="1"/>
</dbReference>
<proteinExistence type="inferred from homology"/>
<dbReference type="InterPro" id="IPR013604">
    <property type="entry name" value="7TM_chemorcpt"/>
</dbReference>
<keyword evidence="3 8" id="KW-0812">Transmembrane</keyword>
<comment type="caution">
    <text evidence="8">Lacks conserved residue(s) required for the propagation of feature annotation.</text>
</comment>
<keyword evidence="10" id="KW-1185">Reference proteome</keyword>
<feature type="transmembrane region" description="Helical" evidence="8">
    <location>
        <begin position="153"/>
        <end position="171"/>
    </location>
</feature>
<dbReference type="HOGENOM" id="CLU_060014_0_0_1"/>
<gene>
    <name evidence="9" type="primary">TcGr72</name>
    <name evidence="9" type="ORF">TcasGA2_TC030168</name>
</gene>
<dbReference type="GO" id="GO:0007165">
    <property type="term" value="P:signal transduction"/>
    <property type="evidence" value="ECO:0007669"/>
    <property type="project" value="UniProtKB-KW"/>
</dbReference>
<dbReference type="InParanoid" id="D7EIC5"/>
<keyword evidence="5 8" id="KW-0472">Membrane</keyword>
<sequence>MATKLASFIFRIGSILAVTPSYNTGEMTFVRKLYGLLFATIMTISIVVSTINRDFYRSIPTVPAIERTILDINMALLNYYLIFSVMFWKRIQWKDLIKKIHVLVDKNCFPFAVIFLLIQIFDLVFLITAFCFKLDLMGLEYVKKYNFVYVQDYMVFFFNSIMSFILSIVLLKYKQLYNSLLHTYRIQTIEKVQKNLRFLKVVNESFNDIFEWPIFLIISYTTLHLLCHFDNIFMTSMSHKYGSVPTKKIVADLSILFFCFFGTAGMILLCDAVLIEAEKVLTVSYKLTEFYEEKLYLTRVVLENFPSFSAAKFFNVNRSTLLKVLTSVIGFLIVFVQIRQV</sequence>
<feature type="transmembrane region" description="Helical" evidence="8">
    <location>
        <begin position="33"/>
        <end position="51"/>
    </location>
</feature>
<comment type="subcellular location">
    <subcellularLocation>
        <location evidence="1 8">Cell membrane</location>
        <topology evidence="1 8">Multi-pass membrane protein</topology>
    </subcellularLocation>
</comment>
<dbReference type="GO" id="GO:0005886">
    <property type="term" value="C:plasma membrane"/>
    <property type="evidence" value="ECO:0007669"/>
    <property type="project" value="UniProtKB-SubCell"/>
</dbReference>
<evidence type="ECO:0000256" key="4">
    <source>
        <dbReference type="ARBA" id="ARBA00022989"/>
    </source>
</evidence>
<evidence type="ECO:0000256" key="2">
    <source>
        <dbReference type="ARBA" id="ARBA00022475"/>
    </source>
</evidence>
<evidence type="ECO:0000256" key="3">
    <source>
        <dbReference type="ARBA" id="ARBA00022692"/>
    </source>
</evidence>
<dbReference type="FunCoup" id="D7EIC5">
    <property type="interactions" value="37"/>
</dbReference>
<dbReference type="EMBL" id="KQ971310">
    <property type="protein sequence ID" value="EFA11815.1"/>
    <property type="molecule type" value="Genomic_DNA"/>
</dbReference>
<protein>
    <recommendedName>
        <fullName evidence="8">Gustatory receptor</fullName>
    </recommendedName>
</protein>
<dbReference type="KEGG" id="tca:107398325"/>
<dbReference type="GO" id="GO:0030425">
    <property type="term" value="C:dendrite"/>
    <property type="evidence" value="ECO:0000318"/>
    <property type="project" value="GO_Central"/>
</dbReference>
<organism evidence="9 10">
    <name type="scientific">Tribolium castaneum</name>
    <name type="common">Red flour beetle</name>
    <dbReference type="NCBI Taxonomy" id="7070"/>
    <lineage>
        <taxon>Eukaryota</taxon>
        <taxon>Metazoa</taxon>
        <taxon>Ecdysozoa</taxon>
        <taxon>Arthropoda</taxon>
        <taxon>Hexapoda</taxon>
        <taxon>Insecta</taxon>
        <taxon>Pterygota</taxon>
        <taxon>Neoptera</taxon>
        <taxon>Endopterygota</taxon>
        <taxon>Coleoptera</taxon>
        <taxon>Polyphaga</taxon>
        <taxon>Cucujiformia</taxon>
        <taxon>Tenebrionidae</taxon>
        <taxon>Tenebrionidae incertae sedis</taxon>
        <taxon>Tribolium</taxon>
    </lineage>
</organism>
<keyword evidence="7 8" id="KW-0807">Transducer</keyword>
<evidence type="ECO:0000256" key="6">
    <source>
        <dbReference type="ARBA" id="ARBA00023170"/>
    </source>
</evidence>